<dbReference type="AlphaFoldDB" id="A0A8X6RZX9"/>
<name>A0A8X6RZX9_TRICX</name>
<gene>
    <name evidence="1" type="ORF">TNCV_1664711</name>
</gene>
<keyword evidence="2" id="KW-1185">Reference proteome</keyword>
<proteinExistence type="predicted"/>
<comment type="caution">
    <text evidence="1">The sequence shown here is derived from an EMBL/GenBank/DDBJ whole genome shotgun (WGS) entry which is preliminary data.</text>
</comment>
<accession>A0A8X6RZX9</accession>
<organism evidence="1 2">
    <name type="scientific">Trichonephila clavipes</name>
    <name type="common">Golden silk orbweaver</name>
    <name type="synonym">Nephila clavipes</name>
    <dbReference type="NCBI Taxonomy" id="2585209"/>
    <lineage>
        <taxon>Eukaryota</taxon>
        <taxon>Metazoa</taxon>
        <taxon>Ecdysozoa</taxon>
        <taxon>Arthropoda</taxon>
        <taxon>Chelicerata</taxon>
        <taxon>Arachnida</taxon>
        <taxon>Araneae</taxon>
        <taxon>Araneomorphae</taxon>
        <taxon>Entelegynae</taxon>
        <taxon>Araneoidea</taxon>
        <taxon>Nephilidae</taxon>
        <taxon>Trichonephila</taxon>
    </lineage>
</organism>
<evidence type="ECO:0000313" key="2">
    <source>
        <dbReference type="Proteomes" id="UP000887159"/>
    </source>
</evidence>
<evidence type="ECO:0000313" key="1">
    <source>
        <dbReference type="EMBL" id="GFY00432.1"/>
    </source>
</evidence>
<dbReference type="Proteomes" id="UP000887159">
    <property type="component" value="Unassembled WGS sequence"/>
</dbReference>
<reference evidence="1" key="1">
    <citation type="submission" date="2020-08" db="EMBL/GenBank/DDBJ databases">
        <title>Multicomponent nature underlies the extraordinary mechanical properties of spider dragline silk.</title>
        <authorList>
            <person name="Kono N."/>
            <person name="Nakamura H."/>
            <person name="Mori M."/>
            <person name="Yoshida Y."/>
            <person name="Ohtoshi R."/>
            <person name="Malay A.D."/>
            <person name="Moran D.A.P."/>
            <person name="Tomita M."/>
            <person name="Numata K."/>
            <person name="Arakawa K."/>
        </authorList>
    </citation>
    <scope>NUCLEOTIDE SEQUENCE</scope>
</reference>
<sequence length="98" mass="11162">MFPAKQMVLSHDGSKSTAETLPCLVALSPCLNLIQNLGDEFERGIWKLDPIPSNLKELEIAVHWMNSQISHTIYRQLIEFMPRTIHAVFRAKDGPVLY</sequence>
<dbReference type="EMBL" id="BMAU01021220">
    <property type="protein sequence ID" value="GFY00432.1"/>
    <property type="molecule type" value="Genomic_DNA"/>
</dbReference>
<protein>
    <submittedName>
        <fullName evidence="1">Uncharacterized protein</fullName>
    </submittedName>
</protein>